<dbReference type="EMBL" id="JAGTXO010000004">
    <property type="protein sequence ID" value="KAG8468719.1"/>
    <property type="molecule type" value="Genomic_DNA"/>
</dbReference>
<evidence type="ECO:0000313" key="3">
    <source>
        <dbReference type="EMBL" id="KAG8468719.1"/>
    </source>
</evidence>
<dbReference type="InterPro" id="IPR036915">
    <property type="entry name" value="Cyclin-like_sf"/>
</dbReference>
<proteinExistence type="predicted"/>
<comment type="caution">
    <text evidence="3">The sequence shown here is derived from an EMBL/GenBank/DDBJ whole genome shotgun (WGS) entry which is preliminary data.</text>
</comment>
<dbReference type="SUPFAM" id="SSF47954">
    <property type="entry name" value="Cyclin-like"/>
    <property type="match status" value="1"/>
</dbReference>
<reference evidence="3" key="1">
    <citation type="submission" date="2021-05" db="EMBL/GenBank/DDBJ databases">
        <title>The genome of the haptophyte Pavlova lutheri (Diacronema luteri, Pavlovales) - a model for lipid biosynthesis in eukaryotic algae.</title>
        <authorList>
            <person name="Hulatt C.J."/>
            <person name="Posewitz M.C."/>
        </authorList>
    </citation>
    <scope>NUCLEOTIDE SEQUENCE</scope>
    <source>
        <strain evidence="3">NIVA-4/92</strain>
    </source>
</reference>
<keyword evidence="4" id="KW-1185">Reference proteome</keyword>
<evidence type="ECO:0000259" key="2">
    <source>
        <dbReference type="Pfam" id="PF00134"/>
    </source>
</evidence>
<feature type="region of interest" description="Disordered" evidence="1">
    <location>
        <begin position="342"/>
        <end position="366"/>
    </location>
</feature>
<dbReference type="Pfam" id="PF00134">
    <property type="entry name" value="Cyclin_N"/>
    <property type="match status" value="1"/>
</dbReference>
<dbReference type="Proteomes" id="UP000751190">
    <property type="component" value="Unassembled WGS sequence"/>
</dbReference>
<evidence type="ECO:0000256" key="1">
    <source>
        <dbReference type="SAM" id="MobiDB-lite"/>
    </source>
</evidence>
<feature type="domain" description="Cyclin N-terminal" evidence="2">
    <location>
        <begin position="81"/>
        <end position="165"/>
    </location>
</feature>
<name>A0A8J5XQX6_DIALT</name>
<gene>
    <name evidence="3" type="ORF">KFE25_013802</name>
</gene>
<sequence>MLGFAQTSHGRKWTYAPDNLDELRRASNARGAAHVSAGPQLEGEPVEPLSPEEELALLRKFATHDLPLICAAERVRASARARERIRALACVFLVRVYAARSMMEVCGGGVLDPRVVLCTCVLVAAKVEEAKEVDAAALEAASQVSRALILAVEPDVLAALDHDLCAHSPIGALDGLLHALAEDGGGVQYVKAEPGAPPAETASVQRAHAHARLRAACVGLALGAGARADGLLRYSPQQLALAAFGACAHTPDGTALGVAPFLSRRLPGLLVEGAGADERLAPVRAAMRDAAAAHGVDEEAEAARADALYHRLKICHQRAKAASAALAAERAAAGAKRRLDAVEARPAPADVDDASAPLAKVRRSSV</sequence>
<dbReference type="OrthoDB" id="10612757at2759"/>
<organism evidence="3 4">
    <name type="scientific">Diacronema lutheri</name>
    <name type="common">Unicellular marine alga</name>
    <name type="synonym">Monochrysis lutheri</name>
    <dbReference type="NCBI Taxonomy" id="2081491"/>
    <lineage>
        <taxon>Eukaryota</taxon>
        <taxon>Haptista</taxon>
        <taxon>Haptophyta</taxon>
        <taxon>Pavlovophyceae</taxon>
        <taxon>Pavlovales</taxon>
        <taxon>Pavlovaceae</taxon>
        <taxon>Diacronema</taxon>
    </lineage>
</organism>
<accession>A0A8J5XQX6</accession>
<evidence type="ECO:0000313" key="4">
    <source>
        <dbReference type="Proteomes" id="UP000751190"/>
    </source>
</evidence>
<protein>
    <recommendedName>
        <fullName evidence="2">Cyclin N-terminal domain-containing protein</fullName>
    </recommendedName>
</protein>
<feature type="compositionally biased region" description="Low complexity" evidence="1">
    <location>
        <begin position="344"/>
        <end position="359"/>
    </location>
</feature>
<dbReference type="InterPro" id="IPR006671">
    <property type="entry name" value="Cyclin_N"/>
</dbReference>
<dbReference type="Gene3D" id="1.10.472.10">
    <property type="entry name" value="Cyclin-like"/>
    <property type="match status" value="1"/>
</dbReference>
<dbReference type="AlphaFoldDB" id="A0A8J5XQX6"/>